<evidence type="ECO:0008006" key="6">
    <source>
        <dbReference type="Google" id="ProtNLM"/>
    </source>
</evidence>
<evidence type="ECO:0000256" key="3">
    <source>
        <dbReference type="ARBA" id="ARBA00022840"/>
    </source>
</evidence>
<dbReference type="NCBIfam" id="NF009488">
    <property type="entry name" value="PRK12850.1"/>
    <property type="match status" value="1"/>
</dbReference>
<reference evidence="5" key="1">
    <citation type="submission" date="2018-05" db="EMBL/GenBank/DDBJ databases">
        <authorList>
            <person name="Lanie J.A."/>
            <person name="Ng W.-L."/>
            <person name="Kazmierczak K.M."/>
            <person name="Andrzejewski T.M."/>
            <person name="Davidsen T.M."/>
            <person name="Wayne K.J."/>
            <person name="Tettelin H."/>
            <person name="Glass J.I."/>
            <person name="Rusch D."/>
            <person name="Podicherti R."/>
            <person name="Tsui H.-C.T."/>
            <person name="Winkler M.E."/>
        </authorList>
    </citation>
    <scope>NUCLEOTIDE SEQUENCE</scope>
</reference>
<dbReference type="PANTHER" id="PTHR45633">
    <property type="entry name" value="60 KDA HEAT SHOCK PROTEIN, MITOCHONDRIAL"/>
    <property type="match status" value="1"/>
</dbReference>
<dbReference type="NCBIfam" id="NF009489">
    <property type="entry name" value="PRK12851.1"/>
    <property type="match status" value="1"/>
</dbReference>
<dbReference type="Gene3D" id="3.50.7.10">
    <property type="entry name" value="GroEL"/>
    <property type="match status" value="1"/>
</dbReference>
<comment type="similarity">
    <text evidence="1">Belongs to the chaperonin (HSP60) family.</text>
</comment>
<dbReference type="FunFam" id="3.50.7.10:FF:000001">
    <property type="entry name" value="60 kDa chaperonin"/>
    <property type="match status" value="1"/>
</dbReference>
<evidence type="ECO:0000256" key="1">
    <source>
        <dbReference type="ARBA" id="ARBA00006607"/>
    </source>
</evidence>
<dbReference type="SUPFAM" id="SSF48592">
    <property type="entry name" value="GroEL equatorial domain-like"/>
    <property type="match status" value="1"/>
</dbReference>
<dbReference type="GO" id="GO:0005524">
    <property type="term" value="F:ATP binding"/>
    <property type="evidence" value="ECO:0007669"/>
    <property type="project" value="UniProtKB-KW"/>
</dbReference>
<dbReference type="InterPro" id="IPR002423">
    <property type="entry name" value="Cpn60/GroEL/TCP-1"/>
</dbReference>
<dbReference type="InterPro" id="IPR018370">
    <property type="entry name" value="Chaperonin_Cpn60_CS"/>
</dbReference>
<dbReference type="EMBL" id="UINC01000997">
    <property type="protein sequence ID" value="SUZ66930.1"/>
    <property type="molecule type" value="Genomic_DNA"/>
</dbReference>
<dbReference type="CDD" id="cd03344">
    <property type="entry name" value="GroEL"/>
    <property type="match status" value="1"/>
</dbReference>
<dbReference type="SUPFAM" id="SSF52029">
    <property type="entry name" value="GroEL apical domain-like"/>
    <property type="match status" value="1"/>
</dbReference>
<evidence type="ECO:0000256" key="4">
    <source>
        <dbReference type="ARBA" id="ARBA00023186"/>
    </source>
</evidence>
<dbReference type="InterPro" id="IPR027413">
    <property type="entry name" value="GROEL-like_equatorial_sf"/>
</dbReference>
<organism evidence="5">
    <name type="scientific">marine metagenome</name>
    <dbReference type="NCBI Taxonomy" id="408172"/>
    <lineage>
        <taxon>unclassified sequences</taxon>
        <taxon>metagenomes</taxon>
        <taxon>ecological metagenomes</taxon>
    </lineage>
</organism>
<dbReference type="NCBIfam" id="NF009487">
    <property type="entry name" value="PRK12849.1"/>
    <property type="match status" value="1"/>
</dbReference>
<keyword evidence="4" id="KW-0143">Chaperone</keyword>
<proteinExistence type="inferred from homology"/>
<dbReference type="GO" id="GO:0140662">
    <property type="term" value="F:ATP-dependent protein folding chaperone"/>
    <property type="evidence" value="ECO:0007669"/>
    <property type="project" value="InterPro"/>
</dbReference>
<gene>
    <name evidence="5" type="ORF">METZ01_LOCUS19784</name>
</gene>
<evidence type="ECO:0000313" key="5">
    <source>
        <dbReference type="EMBL" id="SUZ66930.1"/>
    </source>
</evidence>
<dbReference type="PRINTS" id="PR00298">
    <property type="entry name" value="CHAPERONIN60"/>
</dbReference>
<dbReference type="InterPro" id="IPR027410">
    <property type="entry name" value="TCP-1-like_intermed_sf"/>
</dbReference>
<dbReference type="SUPFAM" id="SSF54849">
    <property type="entry name" value="GroEL-intermediate domain like"/>
    <property type="match status" value="1"/>
</dbReference>
<dbReference type="NCBIfam" id="NF000592">
    <property type="entry name" value="PRK00013.1"/>
    <property type="match status" value="1"/>
</dbReference>
<dbReference type="PROSITE" id="PS00296">
    <property type="entry name" value="CHAPERONINS_CPN60"/>
    <property type="match status" value="1"/>
</dbReference>
<dbReference type="GO" id="GO:0042026">
    <property type="term" value="P:protein refolding"/>
    <property type="evidence" value="ECO:0007669"/>
    <property type="project" value="InterPro"/>
</dbReference>
<dbReference type="Gene3D" id="3.30.260.10">
    <property type="entry name" value="TCP-1-like chaperonin intermediate domain"/>
    <property type="match status" value="1"/>
</dbReference>
<protein>
    <recommendedName>
        <fullName evidence="6">60 kDa chaperonin</fullName>
    </recommendedName>
</protein>
<name>A0A381PJ07_9ZZZZ</name>
<dbReference type="InterPro" id="IPR001844">
    <property type="entry name" value="Cpn60/GroEL"/>
</dbReference>
<dbReference type="InterPro" id="IPR027409">
    <property type="entry name" value="GroEL-like_apical_dom_sf"/>
</dbReference>
<dbReference type="Pfam" id="PF00118">
    <property type="entry name" value="Cpn60_TCP1"/>
    <property type="match status" value="1"/>
</dbReference>
<dbReference type="Gene3D" id="1.10.560.10">
    <property type="entry name" value="GroEL-like equatorial domain"/>
    <property type="match status" value="1"/>
</dbReference>
<dbReference type="HAMAP" id="MF_00600">
    <property type="entry name" value="CH60"/>
    <property type="match status" value="1"/>
</dbReference>
<sequence length="538" mass="56213">MAKIISFDEQARRSLEKGMNQLADAVRVTLGPKGRNVVLDKKWGAPTITNDGVSIAKEIELEDPFEKIGADLVKEVAKKTDDVAGDGTTTATVLAWSMIREGLRNVAAGANPMSVKKGIEAAVAASVESILDGAVDVSSDKAQIAAVAAISAADPDIGAMISEAIDKVGKDGVITVEEGQTFGIEMNLVEGMRFDKGYISPYFVTDPERMEATLENPYLMFVGSKISAVRDLVPVLEKVMQAGSPLLIIAEDVEGEALATLVVNKIRGTFNAAAVKAPGFGDRRKAMLQDMAILTGGQVITEEVGLKVENVSLDMLGRARKVVVSKDETTIVEGEGDEVDINGRISQIKGEIDNTDSDYDREKLQERLAKLSGGVAVLKVGAATEVELKEKKHRIEDAVSTTKAAIEEGVVAGGGVALLRAQAMARAAADGLSADEATGARIVAHALEGPLHQIAVNAGLEGGVVVERVRGLEGPNGLNAATGEYEDLVSAGIIDAAKVTRSALQNAASIAALFLTTEAVIADAPDEGAGGGMPDMDF</sequence>
<dbReference type="AlphaFoldDB" id="A0A381PJ07"/>
<accession>A0A381PJ07</accession>
<keyword evidence="3" id="KW-0067">ATP-binding</keyword>
<keyword evidence="2" id="KW-0547">Nucleotide-binding</keyword>
<evidence type="ECO:0000256" key="2">
    <source>
        <dbReference type="ARBA" id="ARBA00022741"/>
    </source>
</evidence>
<dbReference type="NCBIfam" id="TIGR02348">
    <property type="entry name" value="GroEL"/>
    <property type="match status" value="1"/>
</dbReference>